<evidence type="ECO:0000256" key="3">
    <source>
        <dbReference type="ARBA" id="ARBA00022679"/>
    </source>
</evidence>
<evidence type="ECO:0000256" key="2">
    <source>
        <dbReference type="ARBA" id="ARBA00012438"/>
    </source>
</evidence>
<dbReference type="PROSITE" id="PS50109">
    <property type="entry name" value="HIS_KIN"/>
    <property type="match status" value="1"/>
</dbReference>
<dbReference type="GO" id="GO:0004673">
    <property type="term" value="F:protein histidine kinase activity"/>
    <property type="evidence" value="ECO:0007669"/>
    <property type="project" value="UniProtKB-EC"/>
</dbReference>
<keyword evidence="3" id="KW-0808">Transferase</keyword>
<dbReference type="InterPro" id="IPR005467">
    <property type="entry name" value="His_kinase_dom"/>
</dbReference>
<keyword evidence="8" id="KW-1185">Reference proteome</keyword>
<gene>
    <name evidence="7" type="ORF">OM075_13190</name>
</gene>
<dbReference type="CDD" id="cd00075">
    <property type="entry name" value="HATPase"/>
    <property type="match status" value="1"/>
</dbReference>
<dbReference type="InterPro" id="IPR003594">
    <property type="entry name" value="HATPase_dom"/>
</dbReference>
<sequence>MLATIFRNIISNAIKFSPIGGCIVISATENNNLVQIAIKDNGMGMPDEIAKEIFYEGKNITREGTAGEKGSGLGLQICKEFVHKNGGQIWTESEVNKGTTFYFTLPSVQ</sequence>
<dbReference type="SMART" id="SM00387">
    <property type="entry name" value="HATPase_c"/>
    <property type="match status" value="1"/>
</dbReference>
<reference evidence="7" key="1">
    <citation type="submission" date="2022-10" db="EMBL/GenBank/DDBJ databases">
        <authorList>
            <person name="Yu W.X."/>
        </authorList>
    </citation>
    <scope>NUCLEOTIDE SEQUENCE</scope>
    <source>
        <strain evidence="7">AAT</strain>
    </source>
</reference>
<name>A0AAE3SGL8_9BACT</name>
<dbReference type="InterPro" id="IPR004358">
    <property type="entry name" value="Sig_transdc_His_kin-like_C"/>
</dbReference>
<comment type="caution">
    <text evidence="7">The sequence shown here is derived from an EMBL/GenBank/DDBJ whole genome shotgun (WGS) entry which is preliminary data.</text>
</comment>
<dbReference type="PRINTS" id="PR00344">
    <property type="entry name" value="BCTRLSENSOR"/>
</dbReference>
<feature type="domain" description="Histidine kinase" evidence="6">
    <location>
        <begin position="1"/>
        <end position="109"/>
    </location>
</feature>
<dbReference type="AlphaFoldDB" id="A0AAE3SGL8"/>
<dbReference type="Pfam" id="PF02518">
    <property type="entry name" value="HATPase_c"/>
    <property type="match status" value="1"/>
</dbReference>
<dbReference type="PANTHER" id="PTHR43711">
    <property type="entry name" value="TWO-COMPONENT HISTIDINE KINASE"/>
    <property type="match status" value="1"/>
</dbReference>
<dbReference type="EMBL" id="JAPDPJ010000029">
    <property type="protein sequence ID" value="MCW3787428.1"/>
    <property type="molecule type" value="Genomic_DNA"/>
</dbReference>
<dbReference type="InterPro" id="IPR050736">
    <property type="entry name" value="Sensor_HK_Regulatory"/>
</dbReference>
<evidence type="ECO:0000259" key="6">
    <source>
        <dbReference type="PROSITE" id="PS50109"/>
    </source>
</evidence>
<dbReference type="InterPro" id="IPR036890">
    <property type="entry name" value="HATPase_C_sf"/>
</dbReference>
<dbReference type="GO" id="GO:0000160">
    <property type="term" value="P:phosphorelay signal transduction system"/>
    <property type="evidence" value="ECO:0007669"/>
    <property type="project" value="UniProtKB-KW"/>
</dbReference>
<comment type="catalytic activity">
    <reaction evidence="1">
        <text>ATP + protein L-histidine = ADP + protein N-phospho-L-histidine.</text>
        <dbReference type="EC" id="2.7.13.3"/>
    </reaction>
</comment>
<accession>A0AAE3SGL8</accession>
<dbReference type="EC" id="2.7.13.3" evidence="2"/>
<protein>
    <recommendedName>
        <fullName evidence="2">histidine kinase</fullName>
        <ecNumber evidence="2">2.7.13.3</ecNumber>
    </recommendedName>
</protein>
<dbReference type="PANTHER" id="PTHR43711:SF31">
    <property type="entry name" value="HISTIDINE KINASE"/>
    <property type="match status" value="1"/>
</dbReference>
<keyword evidence="4 7" id="KW-0418">Kinase</keyword>
<keyword evidence="5" id="KW-0902">Two-component regulatory system</keyword>
<dbReference type="Gene3D" id="3.30.565.10">
    <property type="entry name" value="Histidine kinase-like ATPase, C-terminal domain"/>
    <property type="match status" value="1"/>
</dbReference>
<dbReference type="Proteomes" id="UP001209229">
    <property type="component" value="Unassembled WGS sequence"/>
</dbReference>
<evidence type="ECO:0000256" key="5">
    <source>
        <dbReference type="ARBA" id="ARBA00023012"/>
    </source>
</evidence>
<evidence type="ECO:0000256" key="4">
    <source>
        <dbReference type="ARBA" id="ARBA00022777"/>
    </source>
</evidence>
<proteinExistence type="predicted"/>
<evidence type="ECO:0000256" key="1">
    <source>
        <dbReference type="ARBA" id="ARBA00000085"/>
    </source>
</evidence>
<dbReference type="SUPFAM" id="SSF55874">
    <property type="entry name" value="ATPase domain of HSP90 chaperone/DNA topoisomerase II/histidine kinase"/>
    <property type="match status" value="1"/>
</dbReference>
<evidence type="ECO:0000313" key="8">
    <source>
        <dbReference type="Proteomes" id="UP001209229"/>
    </source>
</evidence>
<organism evidence="7 8">
    <name type="scientific">Plebeiibacterium sediminum</name>
    <dbReference type="NCBI Taxonomy" id="2992112"/>
    <lineage>
        <taxon>Bacteria</taxon>
        <taxon>Pseudomonadati</taxon>
        <taxon>Bacteroidota</taxon>
        <taxon>Bacteroidia</taxon>
        <taxon>Marinilabiliales</taxon>
        <taxon>Marinilabiliaceae</taxon>
        <taxon>Plebeiibacterium</taxon>
    </lineage>
</organism>
<evidence type="ECO:0000313" key="7">
    <source>
        <dbReference type="EMBL" id="MCW3787428.1"/>
    </source>
</evidence>
<dbReference type="RefSeq" id="WP_301190993.1">
    <property type="nucleotide sequence ID" value="NZ_JAPDPJ010000029.1"/>
</dbReference>